<evidence type="ECO:0000256" key="3">
    <source>
        <dbReference type="ARBA" id="ARBA00022485"/>
    </source>
</evidence>
<dbReference type="Pfam" id="PF02730">
    <property type="entry name" value="AFOR_N"/>
    <property type="match status" value="1"/>
</dbReference>
<evidence type="ECO:0000256" key="1">
    <source>
        <dbReference type="ARBA" id="ARBA00001966"/>
    </source>
</evidence>
<dbReference type="RefSeq" id="WP_073236716.1">
    <property type="nucleotide sequence ID" value="NZ_FQUY01000005.1"/>
</dbReference>
<dbReference type="GO" id="GO:0009055">
    <property type="term" value="F:electron transfer activity"/>
    <property type="evidence" value="ECO:0007669"/>
    <property type="project" value="InterPro"/>
</dbReference>
<dbReference type="AlphaFoldDB" id="A0A1M4VVF1"/>
<organism evidence="11 12">
    <name type="scientific">Desulforamulus putei DSM 12395</name>
    <dbReference type="NCBI Taxonomy" id="1121429"/>
    <lineage>
        <taxon>Bacteria</taxon>
        <taxon>Bacillati</taxon>
        <taxon>Bacillota</taxon>
        <taxon>Clostridia</taxon>
        <taxon>Eubacteriales</taxon>
        <taxon>Peptococcaceae</taxon>
        <taxon>Desulforamulus</taxon>
    </lineage>
</organism>
<dbReference type="OrthoDB" id="9763894at2"/>
<comment type="cofactor">
    <cofactor evidence="1">
        <name>[4Fe-4S] cluster</name>
        <dbReference type="ChEBI" id="CHEBI:49883"/>
    </cofactor>
</comment>
<dbReference type="GO" id="GO:0046872">
    <property type="term" value="F:metal ion binding"/>
    <property type="evidence" value="ECO:0007669"/>
    <property type="project" value="UniProtKB-KW"/>
</dbReference>
<evidence type="ECO:0000313" key="12">
    <source>
        <dbReference type="Proteomes" id="UP000184148"/>
    </source>
</evidence>
<comment type="cofactor">
    <cofactor evidence="8">
        <name>tungstopterin</name>
        <dbReference type="ChEBI" id="CHEBI:30402"/>
    </cofactor>
</comment>
<evidence type="ECO:0000256" key="6">
    <source>
        <dbReference type="ARBA" id="ARBA00023004"/>
    </source>
</evidence>
<dbReference type="InterPro" id="IPR001203">
    <property type="entry name" value="OxRdtase_Ald_Fedxn_C"/>
</dbReference>
<keyword evidence="5" id="KW-0560">Oxidoreductase</keyword>
<dbReference type="Gene3D" id="3.60.9.10">
    <property type="entry name" value="Aldehyde ferredoxin oxidoreductase, N-terminal domain"/>
    <property type="match status" value="1"/>
</dbReference>
<dbReference type="STRING" id="1121429.SAMN02745133_01012"/>
<dbReference type="InterPro" id="IPR036503">
    <property type="entry name" value="Ald_Fedxn_OxRdtase_N_sf"/>
</dbReference>
<evidence type="ECO:0000256" key="9">
    <source>
        <dbReference type="SAM" id="MobiDB-lite"/>
    </source>
</evidence>
<dbReference type="Pfam" id="PF01314">
    <property type="entry name" value="AFOR_C"/>
    <property type="match status" value="1"/>
</dbReference>
<evidence type="ECO:0000256" key="7">
    <source>
        <dbReference type="ARBA" id="ARBA00023014"/>
    </source>
</evidence>
<dbReference type="Gene3D" id="1.10.569.10">
    <property type="entry name" value="Aldehyde Ferredoxin Oxidoreductase Protein, subunit A, domain 2"/>
    <property type="match status" value="1"/>
</dbReference>
<dbReference type="InterPro" id="IPR013983">
    <property type="entry name" value="Ald_Fedxn_OxRdtase_N"/>
</dbReference>
<dbReference type="InterPro" id="IPR051919">
    <property type="entry name" value="W-dependent_AOR"/>
</dbReference>
<keyword evidence="12" id="KW-1185">Reference proteome</keyword>
<evidence type="ECO:0000259" key="10">
    <source>
        <dbReference type="SMART" id="SM00790"/>
    </source>
</evidence>
<name>A0A1M4VVF1_9FIRM</name>
<dbReference type="SUPFAM" id="SSF56228">
    <property type="entry name" value="Aldehyde ferredoxin oxidoreductase, N-terminal domain"/>
    <property type="match status" value="1"/>
</dbReference>
<dbReference type="InterPro" id="IPR036021">
    <property type="entry name" value="Tungsten_al_ferr_oxy-like_C"/>
</dbReference>
<evidence type="ECO:0000256" key="5">
    <source>
        <dbReference type="ARBA" id="ARBA00023002"/>
    </source>
</evidence>
<accession>A0A1M4VVF1</accession>
<dbReference type="InterPro" id="IPR013984">
    <property type="entry name" value="Ald_Fedxn_OxRdtase_dom2"/>
</dbReference>
<feature type="compositionally biased region" description="Basic and acidic residues" evidence="9">
    <location>
        <begin position="563"/>
        <end position="572"/>
    </location>
</feature>
<dbReference type="PANTHER" id="PTHR30038:SF0">
    <property type="entry name" value="TUNGSTEN-CONTAINING ALDEHYDE FERREDOXIN OXIDOREDUCTASE"/>
    <property type="match status" value="1"/>
</dbReference>
<sequence>MTCGYAGKVARVNLTTGKVTVEPLEQQLARNYLGGRGFNMRRLYDEIPPNLDGLSPENKLFFSVGPLVGTFFPGAARFNVSAKSPQTGILGDSNAGGFFGPELKFAGYDQLIIEGKAPKPVYLFICNDRIEIRDAQHLWGQDVWATQSAILQELRDARVQVAAVGTAAENGVRFAGVFANLVRAAARTGMGTVMALKNLKAIAVRGNQPVRVADHAGFAGLMREIDRAIYEHREYPARALMGTTKLVHALNEAGCLATRHFQTGRFEGAEAVSGEVLAETVKVKSKSCFGCTIPCSRFFQISRGPFAGLKSEGPEFEGLAGFSSRVGVADLAAALKGVDLCNRYGLDVITTSEVISFAMELYQRGILSRAEADGLDLTWGNVDTVLTLIEKINRREGFGDVLADGVKAAAQKIGRGSEEYAFHVKGLELFQADPRGLKAYALGYAVASRGGDHLRSEPSFEFSGDAAAGQRMYGHPDAAFRLKYKGKGRVVKHYEEWSALADCLEACKNTIVNMEIVDFAMAAKLMRTVTGWDIDREEVQAICERVVNLERAFNTREGLTRKDDTLPRRFTDEPLPQDAGPSAGSVVELQPMLDEYYQARGWDTATGIPTFSKLRELGLEKEARELKERGLIHDEA</sequence>
<dbReference type="SMART" id="SM00790">
    <property type="entry name" value="AFOR_N"/>
    <property type="match status" value="1"/>
</dbReference>
<feature type="domain" description="Aldehyde ferredoxin oxidoreductase N-terminal" evidence="10">
    <location>
        <begin position="5"/>
        <end position="208"/>
    </location>
</feature>
<keyword evidence="6" id="KW-0408">Iron</keyword>
<evidence type="ECO:0000256" key="2">
    <source>
        <dbReference type="ARBA" id="ARBA00011032"/>
    </source>
</evidence>
<dbReference type="InterPro" id="IPR013985">
    <property type="entry name" value="Ald_Fedxn_OxRdtase_dom3"/>
</dbReference>
<keyword evidence="4" id="KW-0479">Metal-binding</keyword>
<dbReference type="GO" id="GO:0051539">
    <property type="term" value="F:4 iron, 4 sulfur cluster binding"/>
    <property type="evidence" value="ECO:0007669"/>
    <property type="project" value="UniProtKB-KW"/>
</dbReference>
<dbReference type="SUPFAM" id="SSF48310">
    <property type="entry name" value="Aldehyde ferredoxin oxidoreductase, C-terminal domains"/>
    <property type="match status" value="1"/>
</dbReference>
<dbReference type="Gene3D" id="1.10.599.10">
    <property type="entry name" value="Aldehyde Ferredoxin Oxidoreductase Protein, subunit A, domain 3"/>
    <property type="match status" value="1"/>
</dbReference>
<keyword evidence="7" id="KW-0411">Iron-sulfur</keyword>
<evidence type="ECO:0000313" key="11">
    <source>
        <dbReference type="EMBL" id="SHE72949.1"/>
    </source>
</evidence>
<protein>
    <submittedName>
        <fullName evidence="11">Aldehyde:ferredoxin oxidoreductase</fullName>
    </submittedName>
</protein>
<dbReference type="Proteomes" id="UP000184148">
    <property type="component" value="Unassembled WGS sequence"/>
</dbReference>
<reference evidence="12" key="1">
    <citation type="submission" date="2016-11" db="EMBL/GenBank/DDBJ databases">
        <authorList>
            <person name="Varghese N."/>
            <person name="Submissions S."/>
        </authorList>
    </citation>
    <scope>NUCLEOTIDE SEQUENCE [LARGE SCALE GENOMIC DNA]</scope>
    <source>
        <strain evidence="12">DSM 12395</strain>
    </source>
</reference>
<dbReference type="GO" id="GO:0016625">
    <property type="term" value="F:oxidoreductase activity, acting on the aldehyde or oxo group of donors, iron-sulfur protein as acceptor"/>
    <property type="evidence" value="ECO:0007669"/>
    <property type="project" value="InterPro"/>
</dbReference>
<comment type="similarity">
    <text evidence="2">Belongs to the AOR/FOR family.</text>
</comment>
<gene>
    <name evidence="11" type="ORF">SAMN02745133_01012</name>
</gene>
<evidence type="ECO:0000256" key="4">
    <source>
        <dbReference type="ARBA" id="ARBA00022723"/>
    </source>
</evidence>
<proteinExistence type="inferred from homology"/>
<dbReference type="EMBL" id="FQUY01000005">
    <property type="protein sequence ID" value="SHE72949.1"/>
    <property type="molecule type" value="Genomic_DNA"/>
</dbReference>
<evidence type="ECO:0000256" key="8">
    <source>
        <dbReference type="ARBA" id="ARBA00049934"/>
    </source>
</evidence>
<dbReference type="PANTHER" id="PTHR30038">
    <property type="entry name" value="ALDEHYDE FERREDOXIN OXIDOREDUCTASE"/>
    <property type="match status" value="1"/>
</dbReference>
<keyword evidence="3" id="KW-0004">4Fe-4S</keyword>
<feature type="region of interest" description="Disordered" evidence="9">
    <location>
        <begin position="563"/>
        <end position="584"/>
    </location>
</feature>